<keyword evidence="11" id="KW-1185">Reference proteome</keyword>
<dbReference type="PANTHER" id="PTHR43553:SF27">
    <property type="entry name" value="ENERGY-COUPLING FACTOR TRANSPORTER ATP-BINDING PROTEIN ECFA2"/>
    <property type="match status" value="1"/>
</dbReference>
<evidence type="ECO:0000256" key="5">
    <source>
        <dbReference type="ARBA" id="ARBA00022741"/>
    </source>
</evidence>
<name>A0A0R2JZM3_9LACO</name>
<dbReference type="GO" id="GO:0016887">
    <property type="term" value="F:ATP hydrolysis activity"/>
    <property type="evidence" value="ECO:0007669"/>
    <property type="project" value="InterPro"/>
</dbReference>
<dbReference type="PROSITE" id="PS50893">
    <property type="entry name" value="ABC_TRANSPORTER_2"/>
    <property type="match status" value="2"/>
</dbReference>
<dbReference type="InterPro" id="IPR017871">
    <property type="entry name" value="ABC_transporter-like_CS"/>
</dbReference>
<evidence type="ECO:0000256" key="7">
    <source>
        <dbReference type="ARBA" id="ARBA00022967"/>
    </source>
</evidence>
<dbReference type="InterPro" id="IPR027417">
    <property type="entry name" value="P-loop_NTPase"/>
</dbReference>
<dbReference type="STRING" id="53444.AYR59_01910"/>
<feature type="domain" description="ABC transporter" evidence="9">
    <location>
        <begin position="5"/>
        <end position="246"/>
    </location>
</feature>
<dbReference type="AlphaFoldDB" id="A0A0R2JZM3"/>
<dbReference type="SUPFAM" id="SSF52540">
    <property type="entry name" value="P-loop containing nucleoside triphosphate hydrolases"/>
    <property type="match status" value="2"/>
</dbReference>
<protein>
    <recommendedName>
        <fullName evidence="9">ABC transporter domain-containing protein</fullName>
    </recommendedName>
</protein>
<dbReference type="InterPro" id="IPR015856">
    <property type="entry name" value="ABC_transpr_CbiO/EcfA_su"/>
</dbReference>
<keyword evidence="6" id="KW-0067">ATP-binding</keyword>
<accession>A0A0R2JZM3</accession>
<dbReference type="PANTHER" id="PTHR43553">
    <property type="entry name" value="HEAVY METAL TRANSPORTER"/>
    <property type="match status" value="1"/>
</dbReference>
<dbReference type="GO" id="GO:0005524">
    <property type="term" value="F:ATP binding"/>
    <property type="evidence" value="ECO:0007669"/>
    <property type="project" value="UniProtKB-KW"/>
</dbReference>
<comment type="similarity">
    <text evidence="2">Belongs to the ABC transporter superfamily.</text>
</comment>
<keyword evidence="7" id="KW-1278">Translocase</keyword>
<dbReference type="GeneID" id="61249637"/>
<evidence type="ECO:0000256" key="6">
    <source>
        <dbReference type="ARBA" id="ARBA00022840"/>
    </source>
</evidence>
<keyword evidence="8" id="KW-0472">Membrane</keyword>
<gene>
    <name evidence="10" type="ORF">IV52_GL000237</name>
</gene>
<dbReference type="InterPro" id="IPR003593">
    <property type="entry name" value="AAA+_ATPase"/>
</dbReference>
<keyword evidence="3" id="KW-0813">Transport</keyword>
<dbReference type="PATRIC" id="fig|1122148.6.peg.250"/>
<dbReference type="Proteomes" id="UP000051565">
    <property type="component" value="Unassembled WGS sequence"/>
</dbReference>
<dbReference type="EMBL" id="JQBT01000024">
    <property type="protein sequence ID" value="KRN79556.1"/>
    <property type="molecule type" value="Genomic_DNA"/>
</dbReference>
<dbReference type="GO" id="GO:0043190">
    <property type="term" value="C:ATP-binding cassette (ABC) transporter complex"/>
    <property type="evidence" value="ECO:0007669"/>
    <property type="project" value="TreeGrafter"/>
</dbReference>
<dbReference type="CDD" id="cd03225">
    <property type="entry name" value="ABC_cobalt_CbiO_domain1"/>
    <property type="match status" value="2"/>
</dbReference>
<dbReference type="GO" id="GO:0042626">
    <property type="term" value="F:ATPase-coupled transmembrane transporter activity"/>
    <property type="evidence" value="ECO:0007669"/>
    <property type="project" value="TreeGrafter"/>
</dbReference>
<comment type="caution">
    <text evidence="10">The sequence shown here is derived from an EMBL/GenBank/DDBJ whole genome shotgun (WGS) entry which is preliminary data.</text>
</comment>
<comment type="subcellular location">
    <subcellularLocation>
        <location evidence="1">Cell membrane</location>
        <topology evidence="1">Peripheral membrane protein</topology>
    </subcellularLocation>
</comment>
<evidence type="ECO:0000256" key="3">
    <source>
        <dbReference type="ARBA" id="ARBA00022448"/>
    </source>
</evidence>
<evidence type="ECO:0000259" key="9">
    <source>
        <dbReference type="PROSITE" id="PS50893"/>
    </source>
</evidence>
<evidence type="ECO:0000256" key="4">
    <source>
        <dbReference type="ARBA" id="ARBA00022475"/>
    </source>
</evidence>
<evidence type="ECO:0000256" key="1">
    <source>
        <dbReference type="ARBA" id="ARBA00004202"/>
    </source>
</evidence>
<dbReference type="Gene3D" id="3.40.50.300">
    <property type="entry name" value="P-loop containing nucleotide triphosphate hydrolases"/>
    <property type="match status" value="2"/>
</dbReference>
<sequence>MMPNIGVKNFYFKFTSNPKPIFKDVNVTFPSNKLSLLTGPSGCGKSTILTLAAGLSATEDQKCEIKGKITIGATNVKNISDTERPKLISMMFQDPNQQFVMQKVEEEIIFALENLQTPSSEIQKRTDEALAFCEIEQLRNREIITLSGGEKQKVVLATLIAMNSDIILLDEPFASIDLTSKRDILNKLVQLKNQQQKTIVISDHDLSGYEGLVDNLFQVHEEQITALPLSQMNTLLNDSHSPQISFAIPRQTEPKIISLTNYVLKTPATTLLKATDFAFHNGCTLLTGASGIGKSSLFYSISKLKKYQGIITLADKNIQKIKNKKYYEQVVLVFQNAADQFLTVTMQEELILAQKNSLSDFWTNAKIKQALVDLNLDHKMDQVVYSLSGGQKKKLQILLMLIRDPQIMLLDEPFAGLDVASVKQVQNLIQTNFLNRGRSAIVISHQIYQFNGFFDYHVNFANQKLQYKEELR</sequence>
<dbReference type="RefSeq" id="WP_225354791.1">
    <property type="nucleotide sequence ID" value="NZ_FUXS01000003.1"/>
</dbReference>
<organism evidence="10 11">
    <name type="scientific">Fructilactobacillus lindneri DSM 20690 = JCM 11027</name>
    <dbReference type="NCBI Taxonomy" id="1122148"/>
    <lineage>
        <taxon>Bacteria</taxon>
        <taxon>Bacillati</taxon>
        <taxon>Bacillota</taxon>
        <taxon>Bacilli</taxon>
        <taxon>Lactobacillales</taxon>
        <taxon>Lactobacillaceae</taxon>
        <taxon>Fructilactobacillus</taxon>
    </lineage>
</organism>
<reference evidence="10 11" key="1">
    <citation type="journal article" date="2015" name="Genome Announc.">
        <title>Expanding the biotechnology potential of lactobacilli through comparative genomics of 213 strains and associated genera.</title>
        <authorList>
            <person name="Sun Z."/>
            <person name="Harris H.M."/>
            <person name="McCann A."/>
            <person name="Guo C."/>
            <person name="Argimon S."/>
            <person name="Zhang W."/>
            <person name="Yang X."/>
            <person name="Jeffery I.B."/>
            <person name="Cooney J.C."/>
            <person name="Kagawa T.F."/>
            <person name="Liu W."/>
            <person name="Song Y."/>
            <person name="Salvetti E."/>
            <person name="Wrobel A."/>
            <person name="Rasinkangas P."/>
            <person name="Parkhill J."/>
            <person name="Rea M.C."/>
            <person name="O'Sullivan O."/>
            <person name="Ritari J."/>
            <person name="Douillard F.P."/>
            <person name="Paul Ross R."/>
            <person name="Yang R."/>
            <person name="Briner A.E."/>
            <person name="Felis G.E."/>
            <person name="de Vos W.M."/>
            <person name="Barrangou R."/>
            <person name="Klaenhammer T.R."/>
            <person name="Caufield P.W."/>
            <person name="Cui Y."/>
            <person name="Zhang H."/>
            <person name="O'Toole P.W."/>
        </authorList>
    </citation>
    <scope>NUCLEOTIDE SEQUENCE [LARGE SCALE GENOMIC DNA]</scope>
    <source>
        <strain evidence="10 11">DSM 20690</strain>
    </source>
</reference>
<dbReference type="PROSITE" id="PS00211">
    <property type="entry name" value="ABC_TRANSPORTER_1"/>
    <property type="match status" value="2"/>
</dbReference>
<evidence type="ECO:0000313" key="10">
    <source>
        <dbReference type="EMBL" id="KRN79556.1"/>
    </source>
</evidence>
<keyword evidence="4" id="KW-1003">Cell membrane</keyword>
<dbReference type="SMART" id="SM00382">
    <property type="entry name" value="AAA"/>
    <property type="match status" value="2"/>
</dbReference>
<evidence type="ECO:0000256" key="8">
    <source>
        <dbReference type="ARBA" id="ARBA00023136"/>
    </source>
</evidence>
<dbReference type="Pfam" id="PF00005">
    <property type="entry name" value="ABC_tran"/>
    <property type="match status" value="2"/>
</dbReference>
<dbReference type="InterPro" id="IPR050095">
    <property type="entry name" value="ECF_ABC_transporter_ATP-bd"/>
</dbReference>
<dbReference type="InterPro" id="IPR003439">
    <property type="entry name" value="ABC_transporter-like_ATP-bd"/>
</dbReference>
<proteinExistence type="inferred from homology"/>
<keyword evidence="5" id="KW-0547">Nucleotide-binding</keyword>
<feature type="domain" description="ABC transporter" evidence="9">
    <location>
        <begin position="257"/>
        <end position="469"/>
    </location>
</feature>
<evidence type="ECO:0000313" key="11">
    <source>
        <dbReference type="Proteomes" id="UP000051565"/>
    </source>
</evidence>
<evidence type="ECO:0000256" key="2">
    <source>
        <dbReference type="ARBA" id="ARBA00005417"/>
    </source>
</evidence>